<feature type="transmembrane region" description="Helical" evidence="7">
    <location>
        <begin position="397"/>
        <end position="418"/>
    </location>
</feature>
<proteinExistence type="predicted"/>
<comment type="caution">
    <text evidence="8">The sequence shown here is derived from an EMBL/GenBank/DDBJ whole genome shotgun (WGS) entry which is preliminary data.</text>
</comment>
<gene>
    <name evidence="8" type="ORF">DFR42_1341</name>
</gene>
<keyword evidence="9" id="KW-1185">Reference proteome</keyword>
<dbReference type="PANTHER" id="PTHR43266">
    <property type="entry name" value="MACROLIDE-EFFLUX PROTEIN"/>
    <property type="match status" value="1"/>
</dbReference>
<dbReference type="PANTHER" id="PTHR43266:SF2">
    <property type="entry name" value="MAJOR FACILITATOR SUPERFAMILY (MFS) PROFILE DOMAIN-CONTAINING PROTEIN"/>
    <property type="match status" value="1"/>
</dbReference>
<dbReference type="AlphaFoldDB" id="A0A318INC8"/>
<comment type="subcellular location">
    <subcellularLocation>
        <location evidence="1">Cell membrane</location>
        <topology evidence="1">Multi-pass membrane protein</topology>
    </subcellularLocation>
</comment>
<feature type="transmembrane region" description="Helical" evidence="7">
    <location>
        <begin position="254"/>
        <end position="277"/>
    </location>
</feature>
<feature type="transmembrane region" description="Helical" evidence="7">
    <location>
        <begin position="12"/>
        <end position="34"/>
    </location>
</feature>
<keyword evidence="6 7" id="KW-0472">Membrane</keyword>
<feature type="transmembrane region" description="Helical" evidence="7">
    <location>
        <begin position="221"/>
        <end position="248"/>
    </location>
</feature>
<evidence type="ECO:0000256" key="1">
    <source>
        <dbReference type="ARBA" id="ARBA00004651"/>
    </source>
</evidence>
<dbReference type="GO" id="GO:0005886">
    <property type="term" value="C:plasma membrane"/>
    <property type="evidence" value="ECO:0007669"/>
    <property type="project" value="UniProtKB-SubCell"/>
</dbReference>
<evidence type="ECO:0000256" key="2">
    <source>
        <dbReference type="ARBA" id="ARBA00022448"/>
    </source>
</evidence>
<feature type="transmembrane region" description="Helical" evidence="7">
    <location>
        <begin position="284"/>
        <end position="301"/>
    </location>
</feature>
<reference evidence="8 9" key="1">
    <citation type="submission" date="2018-05" db="EMBL/GenBank/DDBJ databases">
        <title>Genomic Encyclopedia of Type Strains, Phase IV (KMG-IV): sequencing the most valuable type-strain genomes for metagenomic binning, comparative biology and taxonomic classification.</title>
        <authorList>
            <person name="Goeker M."/>
        </authorList>
    </citation>
    <scope>NUCLEOTIDE SEQUENCE [LARGE SCALE GENOMIC DNA]</scope>
    <source>
        <strain evidence="8 9">DSM 19792</strain>
    </source>
</reference>
<protein>
    <submittedName>
        <fullName evidence="8">Diaminobutyrate-2-oxoglutarate transaminase</fullName>
    </submittedName>
</protein>
<name>A0A318INC8_9BURK</name>
<keyword evidence="3" id="KW-1003">Cell membrane</keyword>
<evidence type="ECO:0000256" key="6">
    <source>
        <dbReference type="ARBA" id="ARBA00023136"/>
    </source>
</evidence>
<organism evidence="8 9">
    <name type="scientific">Undibacterium pigrum</name>
    <dbReference type="NCBI Taxonomy" id="401470"/>
    <lineage>
        <taxon>Bacteria</taxon>
        <taxon>Pseudomonadati</taxon>
        <taxon>Pseudomonadota</taxon>
        <taxon>Betaproteobacteria</taxon>
        <taxon>Burkholderiales</taxon>
        <taxon>Oxalobacteraceae</taxon>
        <taxon>Undibacterium</taxon>
    </lineage>
</organism>
<accession>A0A318INC8</accession>
<keyword evidence="5 7" id="KW-1133">Transmembrane helix</keyword>
<dbReference type="InterPro" id="IPR010290">
    <property type="entry name" value="TM_effector"/>
</dbReference>
<feature type="transmembrane region" description="Helical" evidence="7">
    <location>
        <begin position="73"/>
        <end position="93"/>
    </location>
</feature>
<evidence type="ECO:0000256" key="4">
    <source>
        <dbReference type="ARBA" id="ARBA00022692"/>
    </source>
</evidence>
<feature type="transmembrane region" description="Helical" evidence="7">
    <location>
        <begin position="344"/>
        <end position="371"/>
    </location>
</feature>
<evidence type="ECO:0000313" key="8">
    <source>
        <dbReference type="EMBL" id="PXX33089.1"/>
    </source>
</evidence>
<dbReference type="Proteomes" id="UP000247792">
    <property type="component" value="Unassembled WGS sequence"/>
</dbReference>
<dbReference type="InterPro" id="IPR036259">
    <property type="entry name" value="MFS_trans_sf"/>
</dbReference>
<feature type="transmembrane region" description="Helical" evidence="7">
    <location>
        <begin position="99"/>
        <end position="120"/>
    </location>
</feature>
<dbReference type="EMBL" id="QJKB01000034">
    <property type="protein sequence ID" value="PXX33089.1"/>
    <property type="molecule type" value="Genomic_DNA"/>
</dbReference>
<dbReference type="SUPFAM" id="SSF103473">
    <property type="entry name" value="MFS general substrate transporter"/>
    <property type="match status" value="1"/>
</dbReference>
<dbReference type="Gene3D" id="1.20.1250.20">
    <property type="entry name" value="MFS general substrate transporter like domains"/>
    <property type="match status" value="1"/>
</dbReference>
<feature type="transmembrane region" description="Helical" evidence="7">
    <location>
        <begin position="132"/>
        <end position="151"/>
    </location>
</feature>
<keyword evidence="4 7" id="KW-0812">Transmembrane</keyword>
<evidence type="ECO:0000256" key="5">
    <source>
        <dbReference type="ARBA" id="ARBA00022989"/>
    </source>
</evidence>
<dbReference type="CDD" id="cd06173">
    <property type="entry name" value="MFS_MefA_like"/>
    <property type="match status" value="1"/>
</dbReference>
<evidence type="ECO:0000256" key="7">
    <source>
        <dbReference type="SAM" id="Phobius"/>
    </source>
</evidence>
<feature type="transmembrane region" description="Helical" evidence="7">
    <location>
        <begin position="307"/>
        <end position="332"/>
    </location>
</feature>
<sequence length="440" mass="46514">MKCIRTDFFKLWAGQSLSMFGGAIVRFALGIWIFERTSSLLDFSILIVLGALPSVILAPLVGAVAGKYDRRMIVIASDSIMIAISAFIAILLWRNALQVGHIYFLTIIVSVVGAFQGPAYQSLVVSIIGKEALLRANGIMSLSVNILQAVAPTIAGAILSSAGLFGIVAVDIATFVAGAIFIWKVFVGMPKTETERTDEMSHVGYLGIFFSSLDIFKKQPVFIALIAYGVFHAAILALVSTLCTPLLLTSQSAQSVGFILTAGAVGGMVGSLLLVLLGESKYPMRIALIADSVLGLCIALVGLTNSFTFYCALEFLCVLAAGVSSGYISTVWMRSIHSNKLSSILALLQGAFSAAACVSILLGGILAQYVFEPAFMENGLLNDSFGTLIGIGKGRGLGFMFVVCGIVCFLTAGIGLTLNAVRKFNGVINTETVDLQLTAR</sequence>
<evidence type="ECO:0000256" key="3">
    <source>
        <dbReference type="ARBA" id="ARBA00022475"/>
    </source>
</evidence>
<evidence type="ECO:0000313" key="9">
    <source>
        <dbReference type="Proteomes" id="UP000247792"/>
    </source>
</evidence>
<keyword evidence="2" id="KW-0813">Transport</keyword>
<feature type="transmembrane region" description="Helical" evidence="7">
    <location>
        <begin position="40"/>
        <end position="61"/>
    </location>
</feature>
<feature type="transmembrane region" description="Helical" evidence="7">
    <location>
        <begin position="157"/>
        <end position="183"/>
    </location>
</feature>
<dbReference type="Pfam" id="PF05977">
    <property type="entry name" value="MFS_3"/>
    <property type="match status" value="1"/>
</dbReference>